<feature type="domain" description="HTH lacI-type" evidence="5">
    <location>
        <begin position="16"/>
        <end position="72"/>
    </location>
</feature>
<protein>
    <submittedName>
        <fullName evidence="6">Transcriptional regulator, LacI family</fullName>
    </submittedName>
</protein>
<dbReference type="AlphaFoldDB" id="A0LTA5"/>
<evidence type="ECO:0000313" key="7">
    <source>
        <dbReference type="Proteomes" id="UP000008221"/>
    </source>
</evidence>
<dbReference type="SUPFAM" id="SSF53822">
    <property type="entry name" value="Periplasmic binding protein-like I"/>
    <property type="match status" value="1"/>
</dbReference>
<name>A0LTA5_ACIC1</name>
<keyword evidence="7" id="KW-1185">Reference proteome</keyword>
<keyword evidence="3" id="KW-0804">Transcription</keyword>
<dbReference type="InterPro" id="IPR010982">
    <property type="entry name" value="Lambda_DNA-bd_dom_sf"/>
</dbReference>
<dbReference type="GO" id="GO:0003700">
    <property type="term" value="F:DNA-binding transcription factor activity"/>
    <property type="evidence" value="ECO:0007669"/>
    <property type="project" value="TreeGrafter"/>
</dbReference>
<dbReference type="CDD" id="cd06267">
    <property type="entry name" value="PBP1_LacI_sugar_binding-like"/>
    <property type="match status" value="1"/>
</dbReference>
<dbReference type="eggNOG" id="COG1609">
    <property type="taxonomic scope" value="Bacteria"/>
</dbReference>
<dbReference type="Proteomes" id="UP000008221">
    <property type="component" value="Chromosome"/>
</dbReference>
<dbReference type="GO" id="GO:0000976">
    <property type="term" value="F:transcription cis-regulatory region binding"/>
    <property type="evidence" value="ECO:0007669"/>
    <property type="project" value="TreeGrafter"/>
</dbReference>
<dbReference type="CDD" id="cd01392">
    <property type="entry name" value="HTH_LacI"/>
    <property type="match status" value="1"/>
</dbReference>
<dbReference type="InParanoid" id="A0LTA5"/>
<dbReference type="Gene3D" id="3.40.50.2300">
    <property type="match status" value="2"/>
</dbReference>
<dbReference type="InterPro" id="IPR046335">
    <property type="entry name" value="LacI/GalR-like_sensor"/>
</dbReference>
<evidence type="ECO:0000256" key="1">
    <source>
        <dbReference type="ARBA" id="ARBA00023015"/>
    </source>
</evidence>
<proteinExistence type="predicted"/>
<dbReference type="PANTHER" id="PTHR30146">
    <property type="entry name" value="LACI-RELATED TRANSCRIPTIONAL REPRESSOR"/>
    <property type="match status" value="1"/>
</dbReference>
<reference evidence="6 7" key="1">
    <citation type="journal article" date="2009" name="Genome Res.">
        <title>Complete genome of the cellulolytic thermophile Acidothermus cellulolyticus 11B provides insights into its ecophysiological and evolutionary adaptations.</title>
        <authorList>
            <person name="Barabote R.D."/>
            <person name="Xie G."/>
            <person name="Leu D.H."/>
            <person name="Normand P."/>
            <person name="Necsulea A."/>
            <person name="Daubin V."/>
            <person name="Medigue C."/>
            <person name="Adney W.S."/>
            <person name="Xu X.C."/>
            <person name="Lapidus A."/>
            <person name="Parales R.E."/>
            <person name="Detter C."/>
            <person name="Pujic P."/>
            <person name="Bruce D."/>
            <person name="Lavire C."/>
            <person name="Challacombe J.F."/>
            <person name="Brettin T.S."/>
            <person name="Berry A.M."/>
        </authorList>
    </citation>
    <scope>NUCLEOTIDE SEQUENCE [LARGE SCALE GENOMIC DNA]</scope>
    <source>
        <strain evidence="7">ATCC 43068 / DSM 8971 / 11B</strain>
    </source>
</reference>
<dbReference type="SUPFAM" id="SSF47413">
    <property type="entry name" value="lambda repressor-like DNA-binding domains"/>
    <property type="match status" value="1"/>
</dbReference>
<dbReference type="PANTHER" id="PTHR30146:SF109">
    <property type="entry name" value="HTH-TYPE TRANSCRIPTIONAL REGULATOR GALS"/>
    <property type="match status" value="1"/>
</dbReference>
<evidence type="ECO:0000256" key="4">
    <source>
        <dbReference type="SAM" id="MobiDB-lite"/>
    </source>
</evidence>
<accession>A0LTA5</accession>
<evidence type="ECO:0000313" key="6">
    <source>
        <dbReference type="EMBL" id="ABK52665.1"/>
    </source>
</evidence>
<evidence type="ECO:0000256" key="3">
    <source>
        <dbReference type="ARBA" id="ARBA00023163"/>
    </source>
</evidence>
<dbReference type="Pfam" id="PF00356">
    <property type="entry name" value="LacI"/>
    <property type="match status" value="1"/>
</dbReference>
<dbReference type="PROSITE" id="PS50932">
    <property type="entry name" value="HTH_LACI_2"/>
    <property type="match status" value="1"/>
</dbReference>
<keyword evidence="2" id="KW-0238">DNA-binding</keyword>
<evidence type="ECO:0000256" key="2">
    <source>
        <dbReference type="ARBA" id="ARBA00023125"/>
    </source>
</evidence>
<evidence type="ECO:0000259" key="5">
    <source>
        <dbReference type="PROSITE" id="PS50932"/>
    </source>
</evidence>
<dbReference type="InterPro" id="IPR028082">
    <property type="entry name" value="Peripla_BP_I"/>
</dbReference>
<dbReference type="Gene3D" id="1.10.260.40">
    <property type="entry name" value="lambda repressor-like DNA-binding domains"/>
    <property type="match status" value="1"/>
</dbReference>
<feature type="region of interest" description="Disordered" evidence="4">
    <location>
        <begin position="345"/>
        <end position="391"/>
    </location>
</feature>
<dbReference type="Pfam" id="PF13377">
    <property type="entry name" value="Peripla_BP_3"/>
    <property type="match status" value="1"/>
</dbReference>
<gene>
    <name evidence="6" type="ordered locus">Acel_0892</name>
</gene>
<sequence>MDNRLFTRIMRLMTVPRLRDVARLAGVHAATASRALNPATRSMVSAETAQRVLEAAAQLGYVANPIARSLKTNRTNSIGVVIPDLTNLLFPPIVRGIDDVLSPLGYSLLLVNTDNDKEREAAHIASLRARQVDGLILATALLEDPLLQRLGEQRVPLVLINRRMNTPGFPSVTGDDAGGVYLAVHHLVTLGHRRIAHLAGPQHTSTGQFRLRAYRQALQDLGLPHDDDLVAHCSAWTEAEGARGLAELLDRGVEFTAVLAGNDLLALGCYDLMRERGIHCPDELSIVGFNDMPIVDKLQPALTTVRIPHYRVGSEAAHMLLERLHKPDTPAKSILLPLELVVRGSTAPPASSRRPGGARQSGETTLRAPATQDRPDSVSPSRPHSPILTEL</sequence>
<dbReference type="EMBL" id="CP000481">
    <property type="protein sequence ID" value="ABK52665.1"/>
    <property type="molecule type" value="Genomic_DNA"/>
</dbReference>
<dbReference type="InterPro" id="IPR000843">
    <property type="entry name" value="HTH_LacI"/>
</dbReference>
<dbReference type="SMART" id="SM00354">
    <property type="entry name" value="HTH_LACI"/>
    <property type="match status" value="1"/>
</dbReference>
<organism evidence="6 7">
    <name type="scientific">Acidothermus cellulolyticus (strain ATCC 43068 / DSM 8971 / 11B)</name>
    <dbReference type="NCBI Taxonomy" id="351607"/>
    <lineage>
        <taxon>Bacteria</taxon>
        <taxon>Bacillati</taxon>
        <taxon>Actinomycetota</taxon>
        <taxon>Actinomycetes</taxon>
        <taxon>Acidothermales</taxon>
        <taxon>Acidothermaceae</taxon>
        <taxon>Acidothermus</taxon>
    </lineage>
</organism>
<dbReference type="HOGENOM" id="CLU_037628_6_1_11"/>
<keyword evidence="1" id="KW-0805">Transcription regulation</keyword>
<dbReference type="STRING" id="351607.Acel_0892"/>
<dbReference type="KEGG" id="ace:Acel_0892"/>